<dbReference type="FunFam" id="3.40.50.1240:FF:000014">
    <property type="entry name" value="Multiple inositol polyphosphate phosphatase 1"/>
    <property type="match status" value="1"/>
</dbReference>
<evidence type="ECO:0000256" key="15">
    <source>
        <dbReference type="ARBA" id="ARBA00043832"/>
    </source>
</evidence>
<dbReference type="EC" id="3.1.3.62" evidence="4"/>
<evidence type="ECO:0000256" key="16">
    <source>
        <dbReference type="PIRSR" id="PIRSR000894-2"/>
    </source>
</evidence>
<evidence type="ECO:0000256" key="10">
    <source>
        <dbReference type="ARBA" id="ARBA00023180"/>
    </source>
</evidence>
<dbReference type="GO" id="GO:0003993">
    <property type="term" value="F:acid phosphatase activity"/>
    <property type="evidence" value="ECO:0007669"/>
    <property type="project" value="TreeGrafter"/>
</dbReference>
<gene>
    <name evidence="18" type="ORF">PHYEVI_LOCUS11496</name>
</gene>
<comment type="similarity">
    <text evidence="2">Belongs to the histidine acid phosphatase family. MINPP1 subfamily.</text>
</comment>
<comment type="catalytic activity">
    <reaction evidence="12">
        <text>1D-myo-inositol 1,2,5,6-tetrakisphosphate + H2O = 1D-myo-inositol 1,2,6-trisphosphate + phosphate</text>
        <dbReference type="Rhea" id="RHEA:77119"/>
        <dbReference type="ChEBI" id="CHEBI:15377"/>
        <dbReference type="ChEBI" id="CHEBI:43474"/>
        <dbReference type="ChEBI" id="CHEBI:195535"/>
        <dbReference type="ChEBI" id="CHEBI:195537"/>
        <dbReference type="EC" id="3.1.3.62"/>
    </reaction>
    <physiologicalReaction direction="left-to-right" evidence="12">
        <dbReference type="Rhea" id="RHEA:77120"/>
    </physiologicalReaction>
</comment>
<dbReference type="GO" id="GO:0034417">
    <property type="term" value="F:bisphosphoglycerate 3-phosphatase activity"/>
    <property type="evidence" value="ECO:0007669"/>
    <property type="project" value="UniProtKB-EC"/>
</dbReference>
<dbReference type="AlphaFoldDB" id="A0A9N9XUV8"/>
<dbReference type="Gene3D" id="3.40.50.1240">
    <property type="entry name" value="Phosphoglycerate mutase-like"/>
    <property type="match status" value="1"/>
</dbReference>
<feature type="signal peptide" evidence="17">
    <location>
        <begin position="1"/>
        <end position="17"/>
    </location>
</feature>
<evidence type="ECO:0000256" key="12">
    <source>
        <dbReference type="ARBA" id="ARBA00043668"/>
    </source>
</evidence>
<evidence type="ECO:0000256" key="9">
    <source>
        <dbReference type="ARBA" id="ARBA00023136"/>
    </source>
</evidence>
<keyword evidence="10" id="KW-0325">Glycoprotein</keyword>
<dbReference type="GO" id="GO:0052745">
    <property type="term" value="F:inositol phosphate phosphatase activity"/>
    <property type="evidence" value="ECO:0007669"/>
    <property type="project" value="TreeGrafter"/>
</dbReference>
<dbReference type="OrthoDB" id="6509975at2759"/>
<dbReference type="SUPFAM" id="SSF53254">
    <property type="entry name" value="Phosphoglycerate mutase-like"/>
    <property type="match status" value="1"/>
</dbReference>
<keyword evidence="19" id="KW-1185">Reference proteome</keyword>
<feature type="chain" id="PRO_5040302364" description="Multiple inositol polyphosphate phosphatase 1" evidence="17">
    <location>
        <begin position="18"/>
        <end position="439"/>
    </location>
</feature>
<dbReference type="EC" id="3.1.3.80" evidence="3"/>
<reference evidence="18" key="1">
    <citation type="submission" date="2022-01" db="EMBL/GenBank/DDBJ databases">
        <authorList>
            <person name="King R."/>
        </authorList>
    </citation>
    <scope>NUCLEOTIDE SEQUENCE</scope>
</reference>
<dbReference type="Pfam" id="PF00328">
    <property type="entry name" value="His_Phos_2"/>
    <property type="match status" value="1"/>
</dbReference>
<sequence length="439" mass="51409">MLCTRECFVFFATLVFARLSSQCSNYGYPFENHLSTLTPYRLVGNKSFERIHYEGCVPQKIWLLIRHGTRYPKYSAIEQMNSRLPDIKDLIIDSGGVPNEFVKNRDFDLLKKWKLNLETDKNNKLTQEGDEEMLILAERMQSRFPLLFDDVYSNTSYKFKHTHSQRTKRSAYYFAAGLFGKNTAKDVWFPDPLKKDPILRFYKLCDRWNIEVKKNPSAQEEGRIFENGPEISEVVEEVNRRLNLKENRLNLGDVKLIYDMCSFETAWNKLSKSPWCSILSHETIRVLEYAKDLRYYWQDGYGHELTYKQACPAFKDMFNFLQNKNRFPRVNAYFTHSGTMLKLLAHLGLYKDDEHLTAKNYDSMGNRLWRTSLIDAFGSNVAFISFGCGSENKVLAMHQENIVRLPACPDSDLCDINSIRDYYYQSLSSCDFSSMCRIK</sequence>
<dbReference type="EMBL" id="OU900102">
    <property type="protein sequence ID" value="CAG9865258.1"/>
    <property type="molecule type" value="Genomic_DNA"/>
</dbReference>
<evidence type="ECO:0000313" key="19">
    <source>
        <dbReference type="Proteomes" id="UP001153712"/>
    </source>
</evidence>
<dbReference type="CDD" id="cd07061">
    <property type="entry name" value="HP_HAP_like"/>
    <property type="match status" value="1"/>
</dbReference>
<comment type="subcellular location">
    <subcellularLocation>
        <location evidence="1">Cell membrane</location>
    </subcellularLocation>
</comment>
<evidence type="ECO:0000256" key="8">
    <source>
        <dbReference type="ARBA" id="ARBA00022801"/>
    </source>
</evidence>
<evidence type="ECO:0000256" key="17">
    <source>
        <dbReference type="SAM" id="SignalP"/>
    </source>
</evidence>
<dbReference type="InterPro" id="IPR029033">
    <property type="entry name" value="His_PPase_superfam"/>
</dbReference>
<evidence type="ECO:0000256" key="2">
    <source>
        <dbReference type="ARBA" id="ARBA00008422"/>
    </source>
</evidence>
<evidence type="ECO:0000256" key="4">
    <source>
        <dbReference type="ARBA" id="ARBA00013040"/>
    </source>
</evidence>
<keyword evidence="6" id="KW-1003">Cell membrane</keyword>
<name>A0A9N9XUV8_PHYSR</name>
<evidence type="ECO:0000256" key="13">
    <source>
        <dbReference type="ARBA" id="ARBA00043671"/>
    </source>
</evidence>
<feature type="disulfide bond" evidence="16">
    <location>
        <begin position="56"/>
        <end position="388"/>
    </location>
</feature>
<feature type="disulfide bond" evidence="16">
    <location>
        <begin position="408"/>
        <end position="414"/>
    </location>
</feature>
<keyword evidence="16" id="KW-1015">Disulfide bond</keyword>
<dbReference type="InterPro" id="IPR000560">
    <property type="entry name" value="His_Pase_clade-2"/>
</dbReference>
<comment type="catalytic activity">
    <reaction evidence="15">
        <text>(2R)-2,3-bisphosphoglycerate + H2O = (2R)-2-phosphoglycerate + phosphate</text>
        <dbReference type="Rhea" id="RHEA:27381"/>
        <dbReference type="ChEBI" id="CHEBI:15377"/>
        <dbReference type="ChEBI" id="CHEBI:43474"/>
        <dbReference type="ChEBI" id="CHEBI:58248"/>
        <dbReference type="ChEBI" id="CHEBI:58289"/>
        <dbReference type="EC" id="3.1.3.80"/>
    </reaction>
    <physiologicalReaction direction="left-to-right" evidence="15">
        <dbReference type="Rhea" id="RHEA:27382"/>
    </physiologicalReaction>
</comment>
<evidence type="ECO:0000256" key="11">
    <source>
        <dbReference type="ARBA" id="ARBA00031642"/>
    </source>
</evidence>
<feature type="disulfide bond" evidence="16">
    <location>
        <begin position="261"/>
        <end position="276"/>
    </location>
</feature>
<dbReference type="PIRSF" id="PIRSF000894">
    <property type="entry name" value="Acid_phosphatase"/>
    <property type="match status" value="1"/>
</dbReference>
<evidence type="ECO:0000256" key="6">
    <source>
        <dbReference type="ARBA" id="ARBA00022475"/>
    </source>
</evidence>
<keyword evidence="8" id="KW-0378">Hydrolase</keyword>
<evidence type="ECO:0000256" key="1">
    <source>
        <dbReference type="ARBA" id="ARBA00004236"/>
    </source>
</evidence>
<keyword evidence="9" id="KW-0472">Membrane</keyword>
<dbReference type="PANTHER" id="PTHR20963:SF51">
    <property type="entry name" value="MULTIPLE INOSITOL POLYPHOSPHATE PHOSPHATASE 1"/>
    <property type="match status" value="1"/>
</dbReference>
<evidence type="ECO:0000256" key="14">
    <source>
        <dbReference type="ARBA" id="ARBA00043691"/>
    </source>
</evidence>
<proteinExistence type="inferred from homology"/>
<keyword evidence="7 17" id="KW-0732">Signal</keyword>
<organism evidence="18 19">
    <name type="scientific">Phyllotreta striolata</name>
    <name type="common">Striped flea beetle</name>
    <name type="synonym">Crioceris striolata</name>
    <dbReference type="NCBI Taxonomy" id="444603"/>
    <lineage>
        <taxon>Eukaryota</taxon>
        <taxon>Metazoa</taxon>
        <taxon>Ecdysozoa</taxon>
        <taxon>Arthropoda</taxon>
        <taxon>Hexapoda</taxon>
        <taxon>Insecta</taxon>
        <taxon>Pterygota</taxon>
        <taxon>Neoptera</taxon>
        <taxon>Endopterygota</taxon>
        <taxon>Coleoptera</taxon>
        <taxon>Polyphaga</taxon>
        <taxon>Cucujiformia</taxon>
        <taxon>Chrysomeloidea</taxon>
        <taxon>Chrysomelidae</taxon>
        <taxon>Galerucinae</taxon>
        <taxon>Alticini</taxon>
        <taxon>Phyllotreta</taxon>
    </lineage>
</organism>
<dbReference type="InterPro" id="IPR016274">
    <property type="entry name" value="Histidine_acid_Pase_euk"/>
</dbReference>
<evidence type="ECO:0000256" key="3">
    <source>
        <dbReference type="ARBA" id="ARBA00012976"/>
    </source>
</evidence>
<comment type="catalytic activity">
    <reaction evidence="14">
        <text>1D-myo-inositol hexakisphosphate + H2O = 1D-myo-inositol 1,2,4,5,6-pentakisphosphate + phosphate</text>
        <dbReference type="Rhea" id="RHEA:16989"/>
        <dbReference type="ChEBI" id="CHEBI:15377"/>
        <dbReference type="ChEBI" id="CHEBI:43474"/>
        <dbReference type="ChEBI" id="CHEBI:57798"/>
        <dbReference type="ChEBI" id="CHEBI:58130"/>
        <dbReference type="EC" id="3.1.3.62"/>
    </reaction>
    <physiologicalReaction direction="left-to-right" evidence="14">
        <dbReference type="Rhea" id="RHEA:16990"/>
    </physiologicalReaction>
</comment>
<comment type="catalytic activity">
    <reaction evidence="13">
        <text>1D-myo-inositol 1,2,4,5,6-pentakisphosphate + H2O = 1D-myo-inositol 1,2,5,6-tetrakisphosphate + phosphate</text>
        <dbReference type="Rhea" id="RHEA:77115"/>
        <dbReference type="ChEBI" id="CHEBI:15377"/>
        <dbReference type="ChEBI" id="CHEBI:43474"/>
        <dbReference type="ChEBI" id="CHEBI:57798"/>
        <dbReference type="ChEBI" id="CHEBI:195535"/>
        <dbReference type="EC" id="3.1.3.62"/>
    </reaction>
    <physiologicalReaction direction="left-to-right" evidence="13">
        <dbReference type="Rhea" id="RHEA:77116"/>
    </physiologicalReaction>
</comment>
<evidence type="ECO:0000256" key="7">
    <source>
        <dbReference type="ARBA" id="ARBA00022729"/>
    </source>
</evidence>
<dbReference type="GO" id="GO:0005886">
    <property type="term" value="C:plasma membrane"/>
    <property type="evidence" value="ECO:0007669"/>
    <property type="project" value="UniProtKB-SubCell"/>
</dbReference>
<evidence type="ECO:0000313" key="18">
    <source>
        <dbReference type="EMBL" id="CAG9865258.1"/>
    </source>
</evidence>
<protein>
    <recommendedName>
        <fullName evidence="5">Multiple inositol polyphosphate phosphatase 1</fullName>
        <ecNumber evidence="4">3.1.3.62</ecNumber>
        <ecNumber evidence="3">3.1.3.80</ecNumber>
    </recommendedName>
    <alternativeName>
        <fullName evidence="11">2,3-bisphosphoglycerate 3-phosphatase</fullName>
    </alternativeName>
</protein>
<accession>A0A9N9XUV8</accession>
<dbReference type="Proteomes" id="UP001153712">
    <property type="component" value="Chromosome 9"/>
</dbReference>
<evidence type="ECO:0000256" key="5">
    <source>
        <dbReference type="ARBA" id="ARBA00018097"/>
    </source>
</evidence>
<dbReference type="PANTHER" id="PTHR20963">
    <property type="entry name" value="MULTIPLE INOSITOL POLYPHOSPHATE PHOSPHATASE-RELATED"/>
    <property type="match status" value="1"/>
</dbReference>